<reference evidence="1" key="2">
    <citation type="journal article" date="2015" name="Data Brief">
        <title>Shoot transcriptome of the giant reed, Arundo donax.</title>
        <authorList>
            <person name="Barrero R.A."/>
            <person name="Guerrero F.D."/>
            <person name="Moolhuijzen P."/>
            <person name="Goolsby J.A."/>
            <person name="Tidwell J."/>
            <person name="Bellgard S.E."/>
            <person name="Bellgard M.I."/>
        </authorList>
    </citation>
    <scope>NUCLEOTIDE SEQUENCE</scope>
    <source>
        <tissue evidence="1">Shoot tissue taken approximately 20 cm above the soil surface</tissue>
    </source>
</reference>
<dbReference type="EMBL" id="GBRH01241100">
    <property type="protein sequence ID" value="JAD56795.1"/>
    <property type="molecule type" value="Transcribed_RNA"/>
</dbReference>
<proteinExistence type="predicted"/>
<name>A0A0A9B6J0_ARUDO</name>
<reference evidence="1" key="1">
    <citation type="submission" date="2014-09" db="EMBL/GenBank/DDBJ databases">
        <authorList>
            <person name="Magalhaes I.L.F."/>
            <person name="Oliveira U."/>
            <person name="Santos F.R."/>
            <person name="Vidigal T.H.D.A."/>
            <person name="Brescovit A.D."/>
            <person name="Santos A.J."/>
        </authorList>
    </citation>
    <scope>NUCLEOTIDE SEQUENCE</scope>
    <source>
        <tissue evidence="1">Shoot tissue taken approximately 20 cm above the soil surface</tissue>
    </source>
</reference>
<sequence>MFQFQRMCSVVYRKVLIGPTITE</sequence>
<protein>
    <submittedName>
        <fullName evidence="1">Uncharacterized protein</fullName>
    </submittedName>
</protein>
<dbReference type="AlphaFoldDB" id="A0A0A9B6J0"/>
<evidence type="ECO:0000313" key="1">
    <source>
        <dbReference type="EMBL" id="JAD56795.1"/>
    </source>
</evidence>
<accession>A0A0A9B6J0</accession>
<organism evidence="1">
    <name type="scientific">Arundo donax</name>
    <name type="common">Giant reed</name>
    <name type="synonym">Donax arundinaceus</name>
    <dbReference type="NCBI Taxonomy" id="35708"/>
    <lineage>
        <taxon>Eukaryota</taxon>
        <taxon>Viridiplantae</taxon>
        <taxon>Streptophyta</taxon>
        <taxon>Embryophyta</taxon>
        <taxon>Tracheophyta</taxon>
        <taxon>Spermatophyta</taxon>
        <taxon>Magnoliopsida</taxon>
        <taxon>Liliopsida</taxon>
        <taxon>Poales</taxon>
        <taxon>Poaceae</taxon>
        <taxon>PACMAD clade</taxon>
        <taxon>Arundinoideae</taxon>
        <taxon>Arundineae</taxon>
        <taxon>Arundo</taxon>
    </lineage>
</organism>